<keyword evidence="1" id="KW-0805">Transcription regulation</keyword>
<feature type="domain" description="HTH gntR-type" evidence="4">
    <location>
        <begin position="4"/>
        <end position="72"/>
    </location>
</feature>
<accession>A0A1H7HI11</accession>
<dbReference type="InterPro" id="IPR036388">
    <property type="entry name" value="WH-like_DNA-bd_sf"/>
</dbReference>
<reference evidence="6" key="1">
    <citation type="submission" date="2016-10" db="EMBL/GenBank/DDBJ databases">
        <authorList>
            <person name="Varghese N."/>
            <person name="Submissions S."/>
        </authorList>
    </citation>
    <scope>NUCLEOTIDE SEQUENCE [LARGE SCALE GENOMIC DNA]</scope>
    <source>
        <strain evidence="6">DSM 19183</strain>
    </source>
</reference>
<evidence type="ECO:0000256" key="1">
    <source>
        <dbReference type="ARBA" id="ARBA00023015"/>
    </source>
</evidence>
<dbReference type="SMART" id="SM00345">
    <property type="entry name" value="HTH_GNTR"/>
    <property type="match status" value="1"/>
</dbReference>
<dbReference type="Gene3D" id="1.10.10.10">
    <property type="entry name" value="Winged helix-like DNA-binding domain superfamily/Winged helix DNA-binding domain"/>
    <property type="match status" value="1"/>
</dbReference>
<dbReference type="PROSITE" id="PS50949">
    <property type="entry name" value="HTH_GNTR"/>
    <property type="match status" value="1"/>
</dbReference>
<dbReference type="PANTHER" id="PTHR30146">
    <property type="entry name" value="LACI-RELATED TRANSCRIPTIONAL REPRESSOR"/>
    <property type="match status" value="1"/>
</dbReference>
<keyword evidence="6" id="KW-1185">Reference proteome</keyword>
<evidence type="ECO:0000256" key="2">
    <source>
        <dbReference type="ARBA" id="ARBA00023125"/>
    </source>
</evidence>
<keyword evidence="3" id="KW-0804">Transcription</keyword>
<dbReference type="InterPro" id="IPR033532">
    <property type="entry name" value="AraR_ligand_bind_dom"/>
</dbReference>
<dbReference type="FunFam" id="1.10.10.10:FF:000079">
    <property type="entry name" value="GntR family transcriptional regulator"/>
    <property type="match status" value="1"/>
</dbReference>
<dbReference type="AlphaFoldDB" id="A0A1H7HI11"/>
<dbReference type="Proteomes" id="UP000199081">
    <property type="component" value="Unassembled WGS sequence"/>
</dbReference>
<proteinExistence type="predicted"/>
<sequence length="366" mass="41669">MLNEPKYLIIKKDIQMKIEKNDFTLGAKIPSEAELRAQYDVSRHTIRQAISELVNQGYLIKQQGSGTFVSDYYKNQENGNGKKTIGVITTYLSDYIFPSIIRGIEEELSKHDYSLMLSSTRNNVENERRSLESMMDQNVDGLIVEPTKSNLMNPNLNYYLSLTEKPTPLIMLNASYEELDLPVVALNDEKAGKIATEHLIELGHTNIGIITKSDDLQGKNRLKGYLKALYDAKLTFSNEFIMRYDTEAKSDLPSLIRIMLENDHLPTAFVCYNDEIAVMLIKEMNEIGKTCPGDISVVSHDDSFYSTTLPSVKLTSVEHPKEELGRRAAQRIVKAVEKGERIDSFIFDPRLIVRESTKDISYEDEY</sequence>
<protein>
    <submittedName>
        <fullName evidence="5">GntR family transcriptional regulator, arabinose operon transcriptional repressor</fullName>
    </submittedName>
</protein>
<dbReference type="InterPro" id="IPR028082">
    <property type="entry name" value="Peripla_BP_I"/>
</dbReference>
<evidence type="ECO:0000313" key="5">
    <source>
        <dbReference type="EMBL" id="SEK47865.1"/>
    </source>
</evidence>
<gene>
    <name evidence="5" type="ORF">SAMN04488099_10337</name>
</gene>
<keyword evidence="2" id="KW-0238">DNA-binding</keyword>
<dbReference type="InterPro" id="IPR000524">
    <property type="entry name" value="Tscrpt_reg_HTH_GntR"/>
</dbReference>
<dbReference type="SUPFAM" id="SSF46785">
    <property type="entry name" value="Winged helix' DNA-binding domain"/>
    <property type="match status" value="1"/>
</dbReference>
<evidence type="ECO:0000259" key="4">
    <source>
        <dbReference type="PROSITE" id="PS50949"/>
    </source>
</evidence>
<dbReference type="GO" id="GO:0000976">
    <property type="term" value="F:transcription cis-regulatory region binding"/>
    <property type="evidence" value="ECO:0007669"/>
    <property type="project" value="TreeGrafter"/>
</dbReference>
<dbReference type="InterPro" id="IPR036390">
    <property type="entry name" value="WH_DNA-bd_sf"/>
</dbReference>
<evidence type="ECO:0000313" key="6">
    <source>
        <dbReference type="Proteomes" id="UP000199081"/>
    </source>
</evidence>
<dbReference type="CDD" id="cd07377">
    <property type="entry name" value="WHTH_GntR"/>
    <property type="match status" value="1"/>
</dbReference>
<dbReference type="STRING" id="426702.SAMN04488099_10337"/>
<dbReference type="SUPFAM" id="SSF53822">
    <property type="entry name" value="Periplasmic binding protein-like I"/>
    <property type="match status" value="1"/>
</dbReference>
<dbReference type="EMBL" id="FNZU01000003">
    <property type="protein sequence ID" value="SEK47865.1"/>
    <property type="molecule type" value="Genomic_DNA"/>
</dbReference>
<dbReference type="Pfam" id="PF00392">
    <property type="entry name" value="GntR"/>
    <property type="match status" value="1"/>
</dbReference>
<dbReference type="PANTHER" id="PTHR30146:SF150">
    <property type="entry name" value="ARABINOSE METABOLISM TRANSCRIPTIONAL REPRESSOR"/>
    <property type="match status" value="1"/>
</dbReference>
<dbReference type="GO" id="GO:0003700">
    <property type="term" value="F:DNA-binding transcription factor activity"/>
    <property type="evidence" value="ECO:0007669"/>
    <property type="project" value="InterPro"/>
</dbReference>
<dbReference type="Pfam" id="PF13377">
    <property type="entry name" value="Peripla_BP_3"/>
    <property type="match status" value="1"/>
</dbReference>
<dbReference type="RefSeq" id="WP_174760387.1">
    <property type="nucleotide sequence ID" value="NZ_BJYC01000007.1"/>
</dbReference>
<organism evidence="5 6">
    <name type="scientific">Alkalibacterium pelagium</name>
    <dbReference type="NCBI Taxonomy" id="426702"/>
    <lineage>
        <taxon>Bacteria</taxon>
        <taxon>Bacillati</taxon>
        <taxon>Bacillota</taxon>
        <taxon>Bacilli</taxon>
        <taxon>Lactobacillales</taxon>
        <taxon>Carnobacteriaceae</taxon>
        <taxon>Alkalibacterium</taxon>
    </lineage>
</organism>
<dbReference type="Gene3D" id="3.40.50.2300">
    <property type="match status" value="2"/>
</dbReference>
<evidence type="ECO:0000256" key="3">
    <source>
        <dbReference type="ARBA" id="ARBA00023163"/>
    </source>
</evidence>
<dbReference type="CDD" id="cd01541">
    <property type="entry name" value="PBP1_AraR"/>
    <property type="match status" value="1"/>
</dbReference>
<dbReference type="InterPro" id="IPR046335">
    <property type="entry name" value="LacI/GalR-like_sensor"/>
</dbReference>
<name>A0A1H7HI11_9LACT</name>
<dbReference type="PRINTS" id="PR00035">
    <property type="entry name" value="HTHGNTR"/>
</dbReference>